<evidence type="ECO:0000256" key="4">
    <source>
        <dbReference type="ARBA" id="ARBA00022838"/>
    </source>
</evidence>
<dbReference type="Pfam" id="PF05837">
    <property type="entry name" value="CENP-H"/>
    <property type="match status" value="1"/>
</dbReference>
<evidence type="ECO:0000256" key="7">
    <source>
        <dbReference type="ARBA" id="ARBA00025735"/>
    </source>
</evidence>
<evidence type="ECO:0000256" key="1">
    <source>
        <dbReference type="ARBA" id="ARBA00004123"/>
    </source>
</evidence>
<name>A0A8B6FQH5_MYTGA</name>
<keyword evidence="3" id="KW-0158">Chromosome</keyword>
<gene>
    <name evidence="9" type="ORF">MGAL_10B052386</name>
</gene>
<evidence type="ECO:0000313" key="10">
    <source>
        <dbReference type="Proteomes" id="UP000596742"/>
    </source>
</evidence>
<dbReference type="GO" id="GO:0043515">
    <property type="term" value="F:kinetochore binding"/>
    <property type="evidence" value="ECO:0007669"/>
    <property type="project" value="TreeGrafter"/>
</dbReference>
<evidence type="ECO:0000256" key="2">
    <source>
        <dbReference type="ARBA" id="ARBA00004629"/>
    </source>
</evidence>
<proteinExistence type="inferred from homology"/>
<dbReference type="InterPro" id="IPR040034">
    <property type="entry name" value="CENP-H"/>
</dbReference>
<feature type="domain" description="Centromere protein H C-terminal" evidence="8">
    <location>
        <begin position="64"/>
        <end position="213"/>
    </location>
</feature>
<evidence type="ECO:0000256" key="6">
    <source>
        <dbReference type="ARBA" id="ARBA00023328"/>
    </source>
</evidence>
<dbReference type="EMBL" id="UYJE01007076">
    <property type="protein sequence ID" value="VDI51543.1"/>
    <property type="molecule type" value="Genomic_DNA"/>
</dbReference>
<sequence>MHIHIMEGTELEKYQKEVWMRSQIEGHDIQREAAASSTKVNKDDSVKLINLLTELGEDLRKQHFDKDRKEVIIKRIQLGNFLVREIFEEENINDENKEKLKYIAELLEKQCRLVTEIMKALKRTTELRSKLDTLKKDNFEKRTESRRIMLEIKEKNEAKQQIIRDPETMQSLKEFDIIMQKIVIARHTLQGLVLGSGVNWADDTQLLEVVLKLGETLDFK</sequence>
<dbReference type="AlphaFoldDB" id="A0A8B6FQH5"/>
<evidence type="ECO:0000256" key="5">
    <source>
        <dbReference type="ARBA" id="ARBA00023242"/>
    </source>
</evidence>
<dbReference type="InterPro" id="IPR008426">
    <property type="entry name" value="CENP-H_C"/>
</dbReference>
<dbReference type="GO" id="GO:0007059">
    <property type="term" value="P:chromosome segregation"/>
    <property type="evidence" value="ECO:0007669"/>
    <property type="project" value="TreeGrafter"/>
</dbReference>
<dbReference type="PANTHER" id="PTHR48122:SF1">
    <property type="entry name" value="CENTROMERE PROTEIN H"/>
    <property type="match status" value="1"/>
</dbReference>
<keyword evidence="10" id="KW-1185">Reference proteome</keyword>
<dbReference type="GO" id="GO:0000776">
    <property type="term" value="C:kinetochore"/>
    <property type="evidence" value="ECO:0007669"/>
    <property type="project" value="UniProtKB-KW"/>
</dbReference>
<dbReference type="OrthoDB" id="2274804at2759"/>
<accession>A0A8B6FQH5</accession>
<comment type="similarity">
    <text evidence="7">Belongs to the CENP-H/MCM16 family.</text>
</comment>
<keyword evidence="5" id="KW-0539">Nucleus</keyword>
<dbReference type="GO" id="GO:0005634">
    <property type="term" value="C:nucleus"/>
    <property type="evidence" value="ECO:0007669"/>
    <property type="project" value="UniProtKB-SubCell"/>
</dbReference>
<keyword evidence="6" id="KW-0137">Centromere</keyword>
<dbReference type="Proteomes" id="UP000596742">
    <property type="component" value="Unassembled WGS sequence"/>
</dbReference>
<dbReference type="PANTHER" id="PTHR48122">
    <property type="entry name" value="CENTROMERE PROTEIN H"/>
    <property type="match status" value="1"/>
</dbReference>
<evidence type="ECO:0000256" key="3">
    <source>
        <dbReference type="ARBA" id="ARBA00022454"/>
    </source>
</evidence>
<dbReference type="GO" id="GO:0007052">
    <property type="term" value="P:mitotic spindle organization"/>
    <property type="evidence" value="ECO:0007669"/>
    <property type="project" value="TreeGrafter"/>
</dbReference>
<keyword evidence="4" id="KW-0995">Kinetochore</keyword>
<evidence type="ECO:0000259" key="8">
    <source>
        <dbReference type="Pfam" id="PF05837"/>
    </source>
</evidence>
<protein>
    <recommendedName>
        <fullName evidence="8">Centromere protein H C-terminal domain-containing protein</fullName>
    </recommendedName>
</protein>
<comment type="caution">
    <text evidence="9">The sequence shown here is derived from an EMBL/GenBank/DDBJ whole genome shotgun (WGS) entry which is preliminary data.</text>
</comment>
<dbReference type="GO" id="GO:0051382">
    <property type="term" value="P:kinetochore assembly"/>
    <property type="evidence" value="ECO:0007669"/>
    <property type="project" value="InterPro"/>
</dbReference>
<organism evidence="9 10">
    <name type="scientific">Mytilus galloprovincialis</name>
    <name type="common">Mediterranean mussel</name>
    <dbReference type="NCBI Taxonomy" id="29158"/>
    <lineage>
        <taxon>Eukaryota</taxon>
        <taxon>Metazoa</taxon>
        <taxon>Spiralia</taxon>
        <taxon>Lophotrochozoa</taxon>
        <taxon>Mollusca</taxon>
        <taxon>Bivalvia</taxon>
        <taxon>Autobranchia</taxon>
        <taxon>Pteriomorphia</taxon>
        <taxon>Mytilida</taxon>
        <taxon>Mytiloidea</taxon>
        <taxon>Mytilidae</taxon>
        <taxon>Mytilinae</taxon>
        <taxon>Mytilus</taxon>
    </lineage>
</organism>
<comment type="subcellular location">
    <subcellularLocation>
        <location evidence="2">Chromosome</location>
        <location evidence="2">Centromere</location>
        <location evidence="2">Kinetochore</location>
    </subcellularLocation>
    <subcellularLocation>
        <location evidence="1">Nucleus</location>
    </subcellularLocation>
</comment>
<reference evidence="9" key="1">
    <citation type="submission" date="2018-11" db="EMBL/GenBank/DDBJ databases">
        <authorList>
            <person name="Alioto T."/>
            <person name="Alioto T."/>
        </authorList>
    </citation>
    <scope>NUCLEOTIDE SEQUENCE</scope>
</reference>
<evidence type="ECO:0000313" key="9">
    <source>
        <dbReference type="EMBL" id="VDI51543.1"/>
    </source>
</evidence>